<dbReference type="Proteomes" id="UP000216533">
    <property type="component" value="Unassembled WGS sequence"/>
</dbReference>
<accession>A0A255E4A1</accession>
<evidence type="ECO:0000313" key="2">
    <source>
        <dbReference type="Proteomes" id="UP000216533"/>
    </source>
</evidence>
<organism evidence="1 2">
    <name type="scientific">Parenemella sanctibonifatiensis</name>
    <dbReference type="NCBI Taxonomy" id="2016505"/>
    <lineage>
        <taxon>Bacteria</taxon>
        <taxon>Bacillati</taxon>
        <taxon>Actinomycetota</taxon>
        <taxon>Actinomycetes</taxon>
        <taxon>Propionibacteriales</taxon>
        <taxon>Propionibacteriaceae</taxon>
        <taxon>Parenemella</taxon>
    </lineage>
</organism>
<dbReference type="AlphaFoldDB" id="A0A255E4A1"/>
<sequence>MGAAGQRYGISLLPGQGVTTHRGHANAFGEIGFVDFREPVATWIEQVEKAGGVLSANHPLSQDCAWLPEELPPVLELWHIEWFLGLHHTAPWTLLWRWPAGTPVIGGSDFHTPSQGYPPGTPTTWVLASECTTEALLEGVRLGRTAISRSPTPDCPVLLRLADQLWAVDADGCVLVDQKDRRRVIHGDRVRLPAPAGRCRLEAADRGLLAIA</sequence>
<name>A0A255E4A1_9ACTN</name>
<gene>
    <name evidence="1" type="ORF">CGZ92_08400</name>
</gene>
<proteinExistence type="predicted"/>
<dbReference type="EMBL" id="NMVI01000018">
    <property type="protein sequence ID" value="OYN86369.1"/>
    <property type="molecule type" value="Genomic_DNA"/>
</dbReference>
<evidence type="ECO:0000313" key="1">
    <source>
        <dbReference type="EMBL" id="OYN86369.1"/>
    </source>
</evidence>
<comment type="caution">
    <text evidence="1">The sequence shown here is derived from an EMBL/GenBank/DDBJ whole genome shotgun (WGS) entry which is preliminary data.</text>
</comment>
<dbReference type="Gene3D" id="3.20.20.140">
    <property type="entry name" value="Metal-dependent hydrolases"/>
    <property type="match status" value="1"/>
</dbReference>
<dbReference type="InterPro" id="IPR016195">
    <property type="entry name" value="Pol/histidinol_Pase-like"/>
</dbReference>
<protein>
    <submittedName>
        <fullName evidence="1">Uncharacterized protein</fullName>
    </submittedName>
</protein>
<dbReference type="SUPFAM" id="SSF89550">
    <property type="entry name" value="PHP domain-like"/>
    <property type="match status" value="1"/>
</dbReference>
<reference evidence="1 2" key="1">
    <citation type="submission" date="2017-07" db="EMBL/GenBank/DDBJ databases">
        <title>Draft whole genome sequences of clinical Proprionibacteriaceae strains.</title>
        <authorList>
            <person name="Bernier A.-M."/>
            <person name="Bernard K."/>
            <person name="Domingo M.-C."/>
        </authorList>
    </citation>
    <scope>NUCLEOTIDE SEQUENCE [LARGE SCALE GENOMIC DNA]</scope>
    <source>
        <strain evidence="1 2">NML 160184</strain>
    </source>
</reference>